<reference evidence="1 2" key="1">
    <citation type="journal article" date="2019" name="Int. J. Syst. Evol. Microbiol.">
        <title>The Global Catalogue of Microorganisms (GCM) 10K type strain sequencing project: providing services to taxonomists for standard genome sequencing and annotation.</title>
        <authorList>
            <consortium name="The Broad Institute Genomics Platform"/>
            <consortium name="The Broad Institute Genome Sequencing Center for Infectious Disease"/>
            <person name="Wu L."/>
            <person name="Ma J."/>
        </authorList>
    </citation>
    <scope>NUCLEOTIDE SEQUENCE [LARGE SCALE GENOMIC DNA]</scope>
    <source>
        <strain evidence="1 2">JCM 13850</strain>
    </source>
</reference>
<sequence length="111" mass="11644">MAQVWIAARVLAFLRSRSPGLAGALLGSVTVILRGKNARVRSAPMAAIAAGAGTLPVTAVPSGPAVFWNAWTTPGAARRALGARDRDQVRAARVSLKRWTRGLASSARQTR</sequence>
<keyword evidence="2" id="KW-1185">Reference proteome</keyword>
<organism evidence="1 2">
    <name type="scientific">Actinomadura napierensis</name>
    <dbReference type="NCBI Taxonomy" id="267854"/>
    <lineage>
        <taxon>Bacteria</taxon>
        <taxon>Bacillati</taxon>
        <taxon>Actinomycetota</taxon>
        <taxon>Actinomycetes</taxon>
        <taxon>Streptosporangiales</taxon>
        <taxon>Thermomonosporaceae</taxon>
        <taxon>Actinomadura</taxon>
    </lineage>
</organism>
<gene>
    <name evidence="1" type="ORF">GCM10009727_46200</name>
</gene>
<protein>
    <submittedName>
        <fullName evidence="1">Uncharacterized protein</fullName>
    </submittedName>
</protein>
<name>A0ABN2ZPR6_9ACTN</name>
<comment type="caution">
    <text evidence="1">The sequence shown here is derived from an EMBL/GenBank/DDBJ whole genome shotgun (WGS) entry which is preliminary data.</text>
</comment>
<evidence type="ECO:0000313" key="2">
    <source>
        <dbReference type="Proteomes" id="UP001501020"/>
    </source>
</evidence>
<dbReference type="EMBL" id="BAAAMR010000041">
    <property type="protein sequence ID" value="GAA2145588.1"/>
    <property type="molecule type" value="Genomic_DNA"/>
</dbReference>
<evidence type="ECO:0000313" key="1">
    <source>
        <dbReference type="EMBL" id="GAA2145588.1"/>
    </source>
</evidence>
<dbReference type="Proteomes" id="UP001501020">
    <property type="component" value="Unassembled WGS sequence"/>
</dbReference>
<accession>A0ABN2ZPR6</accession>
<proteinExistence type="predicted"/>